<keyword evidence="5 13" id="KW-1133">Transmembrane helix</keyword>
<keyword evidence="6" id="KW-0915">Sodium</keyword>
<evidence type="ECO:0000256" key="8">
    <source>
        <dbReference type="ARBA" id="ARBA00023136"/>
    </source>
</evidence>
<accession>A0AAV4B812</accession>
<evidence type="ECO:0000256" key="13">
    <source>
        <dbReference type="SAM" id="Phobius"/>
    </source>
</evidence>
<comment type="subcellular location">
    <subcellularLocation>
        <location evidence="1">Membrane</location>
        <topology evidence="1">Multi-pass membrane protein</topology>
    </subcellularLocation>
</comment>
<evidence type="ECO:0000256" key="3">
    <source>
        <dbReference type="ARBA" id="ARBA00022461"/>
    </source>
</evidence>
<gene>
    <name evidence="14" type="ORF">PoB_004099400</name>
</gene>
<keyword evidence="9 11" id="KW-0739">Sodium transport</keyword>
<evidence type="ECO:0000313" key="14">
    <source>
        <dbReference type="EMBL" id="GFO14489.1"/>
    </source>
</evidence>
<comment type="caution">
    <text evidence="14">The sequence shown here is derived from an EMBL/GenBank/DDBJ whole genome shotgun (WGS) entry which is preliminary data.</text>
</comment>
<reference evidence="14 15" key="1">
    <citation type="journal article" date="2021" name="Elife">
        <title>Chloroplast acquisition without the gene transfer in kleptoplastic sea slugs, Plakobranchus ocellatus.</title>
        <authorList>
            <person name="Maeda T."/>
            <person name="Takahashi S."/>
            <person name="Yoshida T."/>
            <person name="Shimamura S."/>
            <person name="Takaki Y."/>
            <person name="Nagai Y."/>
            <person name="Toyoda A."/>
            <person name="Suzuki Y."/>
            <person name="Arimoto A."/>
            <person name="Ishii H."/>
            <person name="Satoh N."/>
            <person name="Nishiyama T."/>
            <person name="Hasebe M."/>
            <person name="Maruyama T."/>
            <person name="Minagawa J."/>
            <person name="Obokata J."/>
            <person name="Shigenobu S."/>
        </authorList>
    </citation>
    <scope>NUCLEOTIDE SEQUENCE [LARGE SCALE GENOMIC DNA]</scope>
</reference>
<evidence type="ECO:0000256" key="6">
    <source>
        <dbReference type="ARBA" id="ARBA00023053"/>
    </source>
</evidence>
<protein>
    <submittedName>
        <fullName evidence="14">Uncharacterized protein</fullName>
    </submittedName>
</protein>
<evidence type="ECO:0000256" key="11">
    <source>
        <dbReference type="RuleBase" id="RU000679"/>
    </source>
</evidence>
<dbReference type="Pfam" id="PF00858">
    <property type="entry name" value="ASC"/>
    <property type="match status" value="1"/>
</dbReference>
<evidence type="ECO:0000256" key="9">
    <source>
        <dbReference type="ARBA" id="ARBA00023201"/>
    </source>
</evidence>
<evidence type="ECO:0000256" key="4">
    <source>
        <dbReference type="ARBA" id="ARBA00022692"/>
    </source>
</evidence>
<dbReference type="Gene3D" id="1.10.287.770">
    <property type="entry name" value="YojJ-like"/>
    <property type="match status" value="1"/>
</dbReference>
<dbReference type="EMBL" id="BLXT01004566">
    <property type="protein sequence ID" value="GFO14489.1"/>
    <property type="molecule type" value="Genomic_DNA"/>
</dbReference>
<keyword evidence="8 13" id="KW-0472">Membrane</keyword>
<keyword evidence="7 11" id="KW-0406">Ion transport</keyword>
<sequence length="96" mass="10398">MVSFSNFHNHSEFFSHFPSNTCISSIFCCSGTLGGQMGLFLGASILSVTELVEVLLLLMLKAAKRCASCAASQETTVEPSEDQSQQKENNQTDSQT</sequence>
<comment type="similarity">
    <text evidence="11">Belongs to the amiloride-sensitive sodium channel (TC 1.A.6) family.</text>
</comment>
<keyword evidence="10 11" id="KW-0407">Ion channel</keyword>
<evidence type="ECO:0000313" key="15">
    <source>
        <dbReference type="Proteomes" id="UP000735302"/>
    </source>
</evidence>
<evidence type="ECO:0000256" key="5">
    <source>
        <dbReference type="ARBA" id="ARBA00022989"/>
    </source>
</evidence>
<name>A0AAV4B812_9GAST</name>
<evidence type="ECO:0000256" key="12">
    <source>
        <dbReference type="SAM" id="MobiDB-lite"/>
    </source>
</evidence>
<evidence type="ECO:0000256" key="10">
    <source>
        <dbReference type="ARBA" id="ARBA00023303"/>
    </source>
</evidence>
<keyword evidence="15" id="KW-1185">Reference proteome</keyword>
<keyword evidence="3 11" id="KW-0894">Sodium channel</keyword>
<keyword evidence="2 11" id="KW-0813">Transport</keyword>
<proteinExistence type="inferred from homology"/>
<dbReference type="AlphaFoldDB" id="A0AAV4B812"/>
<evidence type="ECO:0000256" key="2">
    <source>
        <dbReference type="ARBA" id="ARBA00022448"/>
    </source>
</evidence>
<dbReference type="GO" id="GO:0016020">
    <property type="term" value="C:membrane"/>
    <property type="evidence" value="ECO:0007669"/>
    <property type="project" value="UniProtKB-SubCell"/>
</dbReference>
<dbReference type="Proteomes" id="UP000735302">
    <property type="component" value="Unassembled WGS sequence"/>
</dbReference>
<feature type="region of interest" description="Disordered" evidence="12">
    <location>
        <begin position="74"/>
        <end position="96"/>
    </location>
</feature>
<evidence type="ECO:0000256" key="1">
    <source>
        <dbReference type="ARBA" id="ARBA00004141"/>
    </source>
</evidence>
<keyword evidence="4 11" id="KW-0812">Transmembrane</keyword>
<dbReference type="InterPro" id="IPR001873">
    <property type="entry name" value="ENaC"/>
</dbReference>
<feature type="transmembrane region" description="Helical" evidence="13">
    <location>
        <begin position="39"/>
        <end position="60"/>
    </location>
</feature>
<evidence type="ECO:0000256" key="7">
    <source>
        <dbReference type="ARBA" id="ARBA00023065"/>
    </source>
</evidence>
<organism evidence="14 15">
    <name type="scientific">Plakobranchus ocellatus</name>
    <dbReference type="NCBI Taxonomy" id="259542"/>
    <lineage>
        <taxon>Eukaryota</taxon>
        <taxon>Metazoa</taxon>
        <taxon>Spiralia</taxon>
        <taxon>Lophotrochozoa</taxon>
        <taxon>Mollusca</taxon>
        <taxon>Gastropoda</taxon>
        <taxon>Heterobranchia</taxon>
        <taxon>Euthyneura</taxon>
        <taxon>Panpulmonata</taxon>
        <taxon>Sacoglossa</taxon>
        <taxon>Placobranchoidea</taxon>
        <taxon>Plakobranchidae</taxon>
        <taxon>Plakobranchus</taxon>
    </lineage>
</organism>
<dbReference type="GO" id="GO:0005272">
    <property type="term" value="F:sodium channel activity"/>
    <property type="evidence" value="ECO:0007669"/>
    <property type="project" value="UniProtKB-KW"/>
</dbReference>